<dbReference type="EMBL" id="OBMM01000005">
    <property type="protein sequence ID" value="SOC27440.1"/>
    <property type="molecule type" value="Genomic_DNA"/>
</dbReference>
<dbReference type="SUPFAM" id="SSF52540">
    <property type="entry name" value="P-loop containing nucleoside triphosphate hydrolases"/>
    <property type="match status" value="1"/>
</dbReference>
<evidence type="ECO:0000313" key="14">
    <source>
        <dbReference type="EMBL" id="SOC27440.1"/>
    </source>
</evidence>
<dbReference type="GO" id="GO:0005524">
    <property type="term" value="F:ATP binding"/>
    <property type="evidence" value="ECO:0007669"/>
    <property type="project" value="UniProtKB-KW"/>
</dbReference>
<evidence type="ECO:0000259" key="13">
    <source>
        <dbReference type="PROSITE" id="PS51194"/>
    </source>
</evidence>
<name>A0A285TUA3_9PROT</name>
<dbReference type="GO" id="GO:0030894">
    <property type="term" value="C:replisome"/>
    <property type="evidence" value="ECO:0007669"/>
    <property type="project" value="TreeGrafter"/>
</dbReference>
<dbReference type="Pfam" id="PF00270">
    <property type="entry name" value="DEAD"/>
    <property type="match status" value="1"/>
</dbReference>
<feature type="compositionally biased region" description="Basic residues" evidence="11">
    <location>
        <begin position="512"/>
        <end position="525"/>
    </location>
</feature>
<keyword evidence="3" id="KW-0547">Nucleotide-binding</keyword>
<evidence type="ECO:0000256" key="3">
    <source>
        <dbReference type="ARBA" id="ARBA00022741"/>
    </source>
</evidence>
<evidence type="ECO:0000256" key="11">
    <source>
        <dbReference type="SAM" id="MobiDB-lite"/>
    </source>
</evidence>
<dbReference type="InterPro" id="IPR018982">
    <property type="entry name" value="RQC_domain"/>
</dbReference>
<dbReference type="Pfam" id="PF00271">
    <property type="entry name" value="Helicase_C"/>
    <property type="match status" value="1"/>
</dbReference>
<dbReference type="GO" id="GO:0043138">
    <property type="term" value="F:3'-5' DNA helicase activity"/>
    <property type="evidence" value="ECO:0007669"/>
    <property type="project" value="UniProtKB-EC"/>
</dbReference>
<dbReference type="SMART" id="SM00490">
    <property type="entry name" value="HELICc"/>
    <property type="match status" value="1"/>
</dbReference>
<dbReference type="GO" id="GO:0003677">
    <property type="term" value="F:DNA binding"/>
    <property type="evidence" value="ECO:0007669"/>
    <property type="project" value="UniProtKB-KW"/>
</dbReference>
<dbReference type="GO" id="GO:0046872">
    <property type="term" value="F:metal ion binding"/>
    <property type="evidence" value="ECO:0007669"/>
    <property type="project" value="UniProtKB-KW"/>
</dbReference>
<dbReference type="GO" id="GO:0006310">
    <property type="term" value="P:DNA recombination"/>
    <property type="evidence" value="ECO:0007669"/>
    <property type="project" value="UniProtKB-UniRule"/>
</dbReference>
<feature type="domain" description="Helicase C-terminal" evidence="13">
    <location>
        <begin position="215"/>
        <end position="365"/>
    </location>
</feature>
<dbReference type="InterPro" id="IPR032284">
    <property type="entry name" value="RecQ_Zn-bd"/>
</dbReference>
<organism evidence="14 15">
    <name type="scientific">Thalassospira xiamenensis</name>
    <dbReference type="NCBI Taxonomy" id="220697"/>
    <lineage>
        <taxon>Bacteria</taxon>
        <taxon>Pseudomonadati</taxon>
        <taxon>Pseudomonadota</taxon>
        <taxon>Alphaproteobacteria</taxon>
        <taxon>Rhodospirillales</taxon>
        <taxon>Thalassospiraceae</taxon>
        <taxon>Thalassospira</taxon>
    </lineage>
</organism>
<dbReference type="NCBIfam" id="TIGR00614">
    <property type="entry name" value="recQ_fam"/>
    <property type="match status" value="1"/>
</dbReference>
<feature type="region of interest" description="Disordered" evidence="11">
    <location>
        <begin position="507"/>
        <end position="528"/>
    </location>
</feature>
<comment type="similarity">
    <text evidence="1">Belongs to the helicase family. RecQ subfamily.</text>
</comment>
<dbReference type="FunFam" id="3.40.50.300:FF:000296">
    <property type="entry name" value="ATP-dependent DNA helicase RecQ"/>
    <property type="match status" value="1"/>
</dbReference>
<evidence type="ECO:0000256" key="4">
    <source>
        <dbReference type="ARBA" id="ARBA00022801"/>
    </source>
</evidence>
<keyword evidence="7" id="KW-0238">DNA-binding</keyword>
<dbReference type="PANTHER" id="PTHR13710">
    <property type="entry name" value="DNA HELICASE RECQ FAMILY MEMBER"/>
    <property type="match status" value="1"/>
</dbReference>
<dbReference type="SMART" id="SM00487">
    <property type="entry name" value="DEXDc"/>
    <property type="match status" value="1"/>
</dbReference>
<dbReference type="GO" id="GO:0006260">
    <property type="term" value="P:DNA replication"/>
    <property type="evidence" value="ECO:0007669"/>
    <property type="project" value="InterPro"/>
</dbReference>
<dbReference type="PROSITE" id="PS51194">
    <property type="entry name" value="HELICASE_CTER"/>
    <property type="match status" value="1"/>
</dbReference>
<dbReference type="InterPro" id="IPR027417">
    <property type="entry name" value="P-loop_NTPase"/>
</dbReference>
<dbReference type="InterPro" id="IPR011545">
    <property type="entry name" value="DEAD/DEAH_box_helicase_dom"/>
</dbReference>
<dbReference type="AlphaFoldDB" id="A0A285TUA3"/>
<comment type="catalytic activity">
    <reaction evidence="9">
        <text>Couples ATP hydrolysis with the unwinding of duplex DNA by translocating in the 3'-5' direction.</text>
        <dbReference type="EC" id="5.6.2.4"/>
    </reaction>
</comment>
<dbReference type="GO" id="GO:0009378">
    <property type="term" value="F:four-way junction helicase activity"/>
    <property type="evidence" value="ECO:0007669"/>
    <property type="project" value="TreeGrafter"/>
</dbReference>
<dbReference type="RefSeq" id="WP_097052943.1">
    <property type="nucleotide sequence ID" value="NZ_OBMM01000005.1"/>
</dbReference>
<dbReference type="InterPro" id="IPR036390">
    <property type="entry name" value="WH_DNA-bd_sf"/>
</dbReference>
<dbReference type="NCBIfam" id="TIGR01389">
    <property type="entry name" value="recQ"/>
    <property type="match status" value="1"/>
</dbReference>
<dbReference type="EC" id="5.6.2.4" evidence="10"/>
<dbReference type="Gene3D" id="3.40.50.300">
    <property type="entry name" value="P-loop containing nucleotide triphosphate hydrolases"/>
    <property type="match status" value="2"/>
</dbReference>
<evidence type="ECO:0000256" key="8">
    <source>
        <dbReference type="ARBA" id="ARBA00023235"/>
    </source>
</evidence>
<evidence type="ECO:0000256" key="5">
    <source>
        <dbReference type="ARBA" id="ARBA00022806"/>
    </source>
</evidence>
<keyword evidence="2" id="KW-0479">Metal-binding</keyword>
<dbReference type="InterPro" id="IPR006293">
    <property type="entry name" value="DNA_helicase_ATP-dep_RecQ_bac"/>
</dbReference>
<dbReference type="CDD" id="cd17920">
    <property type="entry name" value="DEXHc_RecQ"/>
    <property type="match status" value="1"/>
</dbReference>
<dbReference type="Proteomes" id="UP000219068">
    <property type="component" value="Unassembled WGS sequence"/>
</dbReference>
<evidence type="ECO:0000256" key="10">
    <source>
        <dbReference type="NCBIfam" id="TIGR01389"/>
    </source>
</evidence>
<evidence type="ECO:0000256" key="9">
    <source>
        <dbReference type="ARBA" id="ARBA00034617"/>
    </source>
</evidence>
<dbReference type="GO" id="GO:0005737">
    <property type="term" value="C:cytoplasm"/>
    <property type="evidence" value="ECO:0007669"/>
    <property type="project" value="TreeGrafter"/>
</dbReference>
<dbReference type="Gene3D" id="1.10.10.10">
    <property type="entry name" value="Winged helix-like DNA-binding domain superfamily/Winged helix DNA-binding domain"/>
    <property type="match status" value="1"/>
</dbReference>
<feature type="domain" description="Helicase ATP-binding" evidence="12">
    <location>
        <begin position="26"/>
        <end position="194"/>
    </location>
</feature>
<proteinExistence type="inferred from homology"/>
<dbReference type="InterPro" id="IPR004589">
    <property type="entry name" value="DNA_helicase_ATP-dep_RecQ"/>
</dbReference>
<dbReference type="GO" id="GO:0009432">
    <property type="term" value="P:SOS response"/>
    <property type="evidence" value="ECO:0007669"/>
    <property type="project" value="UniProtKB-UniRule"/>
</dbReference>
<evidence type="ECO:0000313" key="15">
    <source>
        <dbReference type="Proteomes" id="UP000219068"/>
    </source>
</evidence>
<dbReference type="FunFam" id="3.40.50.300:FF:000156">
    <property type="entry name" value="ATP-dependent DNA helicase recQ"/>
    <property type="match status" value="1"/>
</dbReference>
<keyword evidence="6" id="KW-0067">ATP-binding</keyword>
<dbReference type="InterPro" id="IPR036388">
    <property type="entry name" value="WH-like_DNA-bd_sf"/>
</dbReference>
<dbReference type="Pfam" id="PF16124">
    <property type="entry name" value="RecQ_Zn_bind"/>
    <property type="match status" value="1"/>
</dbReference>
<reference evidence="14 15" key="1">
    <citation type="submission" date="2017-08" db="EMBL/GenBank/DDBJ databases">
        <authorList>
            <person name="de Groot N.N."/>
        </authorList>
    </citation>
    <scope>NUCLEOTIDE SEQUENCE [LARGE SCALE GENOMIC DNA]</scope>
    <source>
        <strain evidence="14 15">USBA 78</strain>
    </source>
</reference>
<evidence type="ECO:0000256" key="1">
    <source>
        <dbReference type="ARBA" id="ARBA00005446"/>
    </source>
</evidence>
<sequence length="626" mass="70409">MKNNPEQVLRSVFKLDSFRGLQKAAIEHVIRGNDAVVLMPTGGGKSLCYQIPGLIRDGIAIVVSPLISLMQDQVAELAKLGIRAAQLNSSVPPDEALIIEKRVRGKQLDMLYVAPERFALSRFQKLIEQSKIALIAIDEAHCISQWGHDFRPEYLRIGETRAEFPNIPMIALTATADPTTLKEIQRRLKLEEAAVFQTSFDRPNLTIVIEQKTTPKKQLVGFLEMRRGQSGIVYCNSRRKVDDTCAFLRLKGFDAVSYHAGMTTEEKQTNQRYFAQMDAVIMVATVAFGMGVNKRDVRFVAHTDLPQSLEAYYQEIGRAGRDGKPATAWMNYGAADISQRRYLINESTSTETNRHLAHHRLQTLIGMIESPRCRREVLLRHFGEAHPGNCGKCDRCLQPAETFDGSVQAQKVLSAVYRTQESISAHYATLILTGERTPIVERNGHHRLPTFGVGKNNTKEYWMHIIRQLIAAGALASPPTRDTRLLLTPRGNSILRGKEAIKLVHPPSEKKTKTRSTHAKSTRHSLSHELPSDVHQLYRALSAAREEIDENKFSGATIPEQVLLAMVSVLPETEEDISQLLKKHKCDLNLDDKSRLLGVIEEHLRHRRTTSPDRFDVSFCRPPKTA</sequence>
<evidence type="ECO:0000256" key="7">
    <source>
        <dbReference type="ARBA" id="ARBA00023125"/>
    </source>
</evidence>
<dbReference type="SUPFAM" id="SSF46785">
    <property type="entry name" value="Winged helix' DNA-binding domain"/>
    <property type="match status" value="1"/>
</dbReference>
<dbReference type="InterPro" id="IPR001650">
    <property type="entry name" value="Helicase_C-like"/>
</dbReference>
<evidence type="ECO:0000256" key="2">
    <source>
        <dbReference type="ARBA" id="ARBA00022723"/>
    </source>
</evidence>
<dbReference type="PROSITE" id="PS51192">
    <property type="entry name" value="HELICASE_ATP_BIND_1"/>
    <property type="match status" value="1"/>
</dbReference>
<evidence type="ECO:0000259" key="12">
    <source>
        <dbReference type="PROSITE" id="PS51192"/>
    </source>
</evidence>
<keyword evidence="4" id="KW-0378">Hydrolase</keyword>
<dbReference type="GO" id="GO:0043590">
    <property type="term" value="C:bacterial nucleoid"/>
    <property type="evidence" value="ECO:0007669"/>
    <property type="project" value="TreeGrafter"/>
</dbReference>
<evidence type="ECO:0000256" key="6">
    <source>
        <dbReference type="ARBA" id="ARBA00022840"/>
    </source>
</evidence>
<protein>
    <recommendedName>
        <fullName evidence="10">DNA helicase RecQ</fullName>
        <ecNumber evidence="10">5.6.2.4</ecNumber>
    </recommendedName>
</protein>
<dbReference type="GO" id="GO:0016787">
    <property type="term" value="F:hydrolase activity"/>
    <property type="evidence" value="ECO:0007669"/>
    <property type="project" value="UniProtKB-KW"/>
</dbReference>
<dbReference type="Pfam" id="PF09382">
    <property type="entry name" value="RQC"/>
    <property type="match status" value="1"/>
</dbReference>
<keyword evidence="5 14" id="KW-0347">Helicase</keyword>
<accession>A0A285TUA3</accession>
<dbReference type="GO" id="GO:0006281">
    <property type="term" value="P:DNA repair"/>
    <property type="evidence" value="ECO:0007669"/>
    <property type="project" value="InterPro"/>
</dbReference>
<dbReference type="PANTHER" id="PTHR13710:SF105">
    <property type="entry name" value="ATP-DEPENDENT DNA HELICASE Q1"/>
    <property type="match status" value="1"/>
</dbReference>
<keyword evidence="8" id="KW-0413">Isomerase</keyword>
<dbReference type="SMART" id="SM00956">
    <property type="entry name" value="RQC"/>
    <property type="match status" value="1"/>
</dbReference>
<gene>
    <name evidence="14" type="ORF">SAMN05428964_105422</name>
</gene>
<dbReference type="InterPro" id="IPR014001">
    <property type="entry name" value="Helicase_ATP-bd"/>
</dbReference>